<accession>A0AC60QLT2</accession>
<evidence type="ECO:0000313" key="2">
    <source>
        <dbReference type="Proteomes" id="UP000805193"/>
    </source>
</evidence>
<protein>
    <submittedName>
        <fullName evidence="1">Uncharacterized protein</fullName>
    </submittedName>
</protein>
<comment type="caution">
    <text evidence="1">The sequence shown here is derived from an EMBL/GenBank/DDBJ whole genome shotgun (WGS) entry which is preliminary data.</text>
</comment>
<dbReference type="Proteomes" id="UP000805193">
    <property type="component" value="Unassembled WGS sequence"/>
</dbReference>
<reference evidence="1 2" key="1">
    <citation type="journal article" date="2020" name="Cell">
        <title>Large-Scale Comparative Analyses of Tick Genomes Elucidate Their Genetic Diversity and Vector Capacities.</title>
        <authorList>
            <consortium name="Tick Genome and Microbiome Consortium (TIGMIC)"/>
            <person name="Jia N."/>
            <person name="Wang J."/>
            <person name="Shi W."/>
            <person name="Du L."/>
            <person name="Sun Y."/>
            <person name="Zhan W."/>
            <person name="Jiang J.F."/>
            <person name="Wang Q."/>
            <person name="Zhang B."/>
            <person name="Ji P."/>
            <person name="Bell-Sakyi L."/>
            <person name="Cui X.M."/>
            <person name="Yuan T.T."/>
            <person name="Jiang B.G."/>
            <person name="Yang W.F."/>
            <person name="Lam T.T."/>
            <person name="Chang Q.C."/>
            <person name="Ding S.J."/>
            <person name="Wang X.J."/>
            <person name="Zhu J.G."/>
            <person name="Ruan X.D."/>
            <person name="Zhao L."/>
            <person name="Wei J.T."/>
            <person name="Ye R.Z."/>
            <person name="Que T.C."/>
            <person name="Du C.H."/>
            <person name="Zhou Y.H."/>
            <person name="Cheng J.X."/>
            <person name="Dai P.F."/>
            <person name="Guo W.B."/>
            <person name="Han X.H."/>
            <person name="Huang E.J."/>
            <person name="Li L.F."/>
            <person name="Wei W."/>
            <person name="Gao Y.C."/>
            <person name="Liu J.Z."/>
            <person name="Shao H.Z."/>
            <person name="Wang X."/>
            <person name="Wang C.C."/>
            <person name="Yang T.C."/>
            <person name="Huo Q.B."/>
            <person name="Li W."/>
            <person name="Chen H.Y."/>
            <person name="Chen S.E."/>
            <person name="Zhou L.G."/>
            <person name="Ni X.B."/>
            <person name="Tian J.H."/>
            <person name="Sheng Y."/>
            <person name="Liu T."/>
            <person name="Pan Y.S."/>
            <person name="Xia L.Y."/>
            <person name="Li J."/>
            <person name="Zhao F."/>
            <person name="Cao W.C."/>
        </authorList>
    </citation>
    <scope>NUCLEOTIDE SEQUENCE [LARGE SCALE GENOMIC DNA]</scope>
    <source>
        <strain evidence="1">Iper-2018</strain>
    </source>
</reference>
<evidence type="ECO:0000313" key="1">
    <source>
        <dbReference type="EMBL" id="KAG0436274.1"/>
    </source>
</evidence>
<gene>
    <name evidence="1" type="ORF">HPB47_018040</name>
</gene>
<keyword evidence="2" id="KW-1185">Reference proteome</keyword>
<dbReference type="EMBL" id="JABSTQ010007071">
    <property type="protein sequence ID" value="KAG0436274.1"/>
    <property type="molecule type" value="Genomic_DNA"/>
</dbReference>
<organism evidence="1 2">
    <name type="scientific">Ixodes persulcatus</name>
    <name type="common">Taiga tick</name>
    <dbReference type="NCBI Taxonomy" id="34615"/>
    <lineage>
        <taxon>Eukaryota</taxon>
        <taxon>Metazoa</taxon>
        <taxon>Ecdysozoa</taxon>
        <taxon>Arthropoda</taxon>
        <taxon>Chelicerata</taxon>
        <taxon>Arachnida</taxon>
        <taxon>Acari</taxon>
        <taxon>Parasitiformes</taxon>
        <taxon>Ixodida</taxon>
        <taxon>Ixodoidea</taxon>
        <taxon>Ixodidae</taxon>
        <taxon>Ixodinae</taxon>
        <taxon>Ixodes</taxon>
    </lineage>
</organism>
<proteinExistence type="predicted"/>
<name>A0AC60QLT2_IXOPE</name>
<sequence>MLVVDSTALRSESNGLPAVSGRLSRRQPGQTDRSAAASVCKLNETPPPRHRFVVRESKQETTNYKGRLPFGDLVTCDGVTAAANEVWKVTSCSVLRGCECTDVSLWGGGGNSSVARSEANGGTTMTTAAPVQLLGFRWTAGADRCEANGKGPVDATTAVQVPTSMAPPAVLASSATGKATGGRPRLAVDVRGLRISYGRGNNAVETLRGIDLSLPEGKIYGLLGPSGCGKTTLLRCIVGRLKPRQGSVYVFGRRPGQAGGYIPGPGVGYMPQELTLYPEFSIHETLTYFGRLFRIEAHVLRERTTFLIRFLGLPEKGRLVKNLSGGQKRRVSLAAALVHRPPLLILDEPTVGVDPLLRQSIWHYLITLTHREAISVIITTHYIEEARLANLVGLMRQGRMLAQASPDTLMHQHGMLTLEEVFLKLCMADNQSNNSSAGTPNGVPKVSAAEVPVSDGKVFEASGLAASKETLTANSMTHLVRNNSVELLHNNAQELSLEHAVRRREPFLDAWFRTWALVCKSLTRLHRNLPVLLFTFLVPSIQVILFCLCIGSDPFELQIGVVNLDSHPILSVPFLRRLNNTTLSQIHFPDLESAVEAVRSGQTWGVIAIGANFSTALQYRFLLGVDADNKTIDDSSINVYLDMTNQQIGYTVQKTIFEAFASFSEDILKRMHKNPALAQLPVVIKAPIYGVGKPSFTEFMAPGIIISITYIMAVGLTAISIVSEQKEGLLERSWVAGVRPFEVILSHVVCQFLVMFVQVAGLLVFTFIVFEIPSRGPFVWVVLLTLLQGCCGMIYGLVISSMCVEENSAIMLALGSFYPNLLLSGQWPLPTRTIPTESLRCILSRGWGITHTEVWLGFVVSGAWCAIFLLFAAVAFRLRN</sequence>